<evidence type="ECO:0000313" key="2">
    <source>
        <dbReference type="EMBL" id="KAK0468540.1"/>
    </source>
</evidence>
<dbReference type="Proteomes" id="UP001175227">
    <property type="component" value="Unassembled WGS sequence"/>
</dbReference>
<keyword evidence="1" id="KW-1133">Transmembrane helix</keyword>
<evidence type="ECO:0000313" key="3">
    <source>
        <dbReference type="Proteomes" id="UP001175227"/>
    </source>
</evidence>
<keyword evidence="3" id="KW-1185">Reference proteome</keyword>
<evidence type="ECO:0000256" key="1">
    <source>
        <dbReference type="SAM" id="Phobius"/>
    </source>
</evidence>
<reference evidence="2" key="1">
    <citation type="submission" date="2023-06" db="EMBL/GenBank/DDBJ databases">
        <authorList>
            <consortium name="Lawrence Berkeley National Laboratory"/>
            <person name="Ahrendt S."/>
            <person name="Sahu N."/>
            <person name="Indic B."/>
            <person name="Wong-Bajracharya J."/>
            <person name="Merenyi Z."/>
            <person name="Ke H.-M."/>
            <person name="Monk M."/>
            <person name="Kocsube S."/>
            <person name="Drula E."/>
            <person name="Lipzen A."/>
            <person name="Balint B."/>
            <person name="Henrissat B."/>
            <person name="Andreopoulos B."/>
            <person name="Martin F.M."/>
            <person name="Harder C.B."/>
            <person name="Rigling D."/>
            <person name="Ford K.L."/>
            <person name="Foster G.D."/>
            <person name="Pangilinan J."/>
            <person name="Papanicolaou A."/>
            <person name="Barry K."/>
            <person name="LaButti K."/>
            <person name="Viragh M."/>
            <person name="Koriabine M."/>
            <person name="Yan M."/>
            <person name="Riley R."/>
            <person name="Champramary S."/>
            <person name="Plett K.L."/>
            <person name="Tsai I.J."/>
            <person name="Slot J."/>
            <person name="Sipos G."/>
            <person name="Plett J."/>
            <person name="Nagy L.G."/>
            <person name="Grigoriev I.V."/>
        </authorList>
    </citation>
    <scope>NUCLEOTIDE SEQUENCE</scope>
    <source>
        <strain evidence="2">ICMP 16352</strain>
    </source>
</reference>
<proteinExistence type="predicted"/>
<dbReference type="EMBL" id="JAUEPR010000071">
    <property type="protein sequence ID" value="KAK0468540.1"/>
    <property type="molecule type" value="Genomic_DNA"/>
</dbReference>
<gene>
    <name evidence="2" type="ORF">IW261DRAFT_1573768</name>
</gene>
<accession>A0AA39U7C6</accession>
<keyword evidence="1" id="KW-0472">Membrane</keyword>
<organism evidence="2 3">
    <name type="scientific">Armillaria novae-zelandiae</name>
    <dbReference type="NCBI Taxonomy" id="153914"/>
    <lineage>
        <taxon>Eukaryota</taxon>
        <taxon>Fungi</taxon>
        <taxon>Dikarya</taxon>
        <taxon>Basidiomycota</taxon>
        <taxon>Agaricomycotina</taxon>
        <taxon>Agaricomycetes</taxon>
        <taxon>Agaricomycetidae</taxon>
        <taxon>Agaricales</taxon>
        <taxon>Marasmiineae</taxon>
        <taxon>Physalacriaceae</taxon>
        <taxon>Armillaria</taxon>
    </lineage>
</organism>
<sequence length="365" mass="41583">MPSPSPKILFFLSALTLLGALSGHFVRYYLRVWGLQKLSVCLEDTLASVMANGIIFVLSGLIIIIMDLDFFEVSERLDRMVTKFRSFLHDVVYMRALYLYRAVLFRARWIGSQLSAVTVNAGLLWSKGVFSDTALSVSQKRQSAPVYPDEVTSDSDITAANTMKWRTLLWSDEKLFAFRQMLMMKEVGKKLDIIQDVDRDIQDMEAAVGNLQGGFFQRLVFYVQLRVWIFRYRQIDRLERDAIIRQPHIRAFKHRLIDALTSSYDPILPKAFPQSPTPFDAITINALLTQKMSADLDPVLDHAVHEFTINWTTSDGSQAKAFHELISMNRSWIEKAFKPQLDTFMSSLTFPCPTNGSSKGDPATS</sequence>
<keyword evidence="1" id="KW-0812">Transmembrane</keyword>
<name>A0AA39U7C6_9AGAR</name>
<protein>
    <submittedName>
        <fullName evidence="2">Uncharacterized protein</fullName>
    </submittedName>
</protein>
<comment type="caution">
    <text evidence="2">The sequence shown here is derived from an EMBL/GenBank/DDBJ whole genome shotgun (WGS) entry which is preliminary data.</text>
</comment>
<dbReference type="AlphaFoldDB" id="A0AA39U7C6"/>
<feature type="transmembrane region" description="Helical" evidence="1">
    <location>
        <begin position="46"/>
        <end position="70"/>
    </location>
</feature>